<feature type="transmembrane region" description="Helical" evidence="7">
    <location>
        <begin position="139"/>
        <end position="162"/>
    </location>
</feature>
<evidence type="ECO:0000256" key="3">
    <source>
        <dbReference type="ARBA" id="ARBA00022989"/>
    </source>
</evidence>
<gene>
    <name evidence="9" type="ORF">GCM10020221_28760</name>
</gene>
<dbReference type="Gene3D" id="1.20.1250.20">
    <property type="entry name" value="MFS general substrate transporter like domains"/>
    <property type="match status" value="1"/>
</dbReference>
<keyword evidence="4 7" id="KW-0472">Membrane</keyword>
<dbReference type="InterPro" id="IPR020846">
    <property type="entry name" value="MFS_dom"/>
</dbReference>
<dbReference type="Gene3D" id="1.20.1720.10">
    <property type="entry name" value="Multidrug resistance protein D"/>
    <property type="match status" value="1"/>
</dbReference>
<feature type="domain" description="Major facilitator superfamily (MFS) profile" evidence="8">
    <location>
        <begin position="14"/>
        <end position="482"/>
    </location>
</feature>
<dbReference type="PANTHER" id="PTHR42718:SF49">
    <property type="entry name" value="EXPORT PROTEIN"/>
    <property type="match status" value="1"/>
</dbReference>
<feature type="transmembrane region" description="Helical" evidence="7">
    <location>
        <begin position="200"/>
        <end position="217"/>
    </location>
</feature>
<evidence type="ECO:0000256" key="2">
    <source>
        <dbReference type="ARBA" id="ARBA00022692"/>
    </source>
</evidence>
<dbReference type="CDD" id="cd17321">
    <property type="entry name" value="MFS_MMR_MDR_like"/>
    <property type="match status" value="1"/>
</dbReference>
<evidence type="ECO:0000256" key="7">
    <source>
        <dbReference type="SAM" id="Phobius"/>
    </source>
</evidence>
<accession>A0ABN3X062</accession>
<dbReference type="InterPro" id="IPR036259">
    <property type="entry name" value="MFS_trans_sf"/>
</dbReference>
<feature type="transmembrane region" description="Helical" evidence="7">
    <location>
        <begin position="109"/>
        <end position="127"/>
    </location>
</feature>
<proteinExistence type="predicted"/>
<evidence type="ECO:0000313" key="9">
    <source>
        <dbReference type="EMBL" id="GAA2931193.1"/>
    </source>
</evidence>
<evidence type="ECO:0000256" key="6">
    <source>
        <dbReference type="SAM" id="MobiDB-lite"/>
    </source>
</evidence>
<comment type="subcellular location">
    <subcellularLocation>
        <location evidence="1">Cell membrane</location>
        <topology evidence="1">Multi-pass membrane protein</topology>
    </subcellularLocation>
</comment>
<name>A0ABN3X062_STRTU</name>
<feature type="transmembrane region" description="Helical" evidence="7">
    <location>
        <begin position="307"/>
        <end position="325"/>
    </location>
</feature>
<evidence type="ECO:0000256" key="4">
    <source>
        <dbReference type="ARBA" id="ARBA00023136"/>
    </source>
</evidence>
<keyword evidence="10" id="KW-1185">Reference proteome</keyword>
<evidence type="ECO:0000256" key="1">
    <source>
        <dbReference type="ARBA" id="ARBA00004651"/>
    </source>
</evidence>
<reference evidence="9 10" key="1">
    <citation type="journal article" date="2019" name="Int. J. Syst. Evol. Microbiol.">
        <title>The Global Catalogue of Microorganisms (GCM) 10K type strain sequencing project: providing services to taxonomists for standard genome sequencing and annotation.</title>
        <authorList>
            <consortium name="The Broad Institute Genomics Platform"/>
            <consortium name="The Broad Institute Genome Sequencing Center for Infectious Disease"/>
            <person name="Wu L."/>
            <person name="Ma J."/>
        </authorList>
    </citation>
    <scope>NUCLEOTIDE SEQUENCE [LARGE SCALE GENOMIC DNA]</scope>
    <source>
        <strain evidence="9 10">JCM 4087</strain>
    </source>
</reference>
<feature type="transmembrane region" description="Helical" evidence="7">
    <location>
        <begin position="229"/>
        <end position="247"/>
    </location>
</feature>
<dbReference type="InterPro" id="IPR011701">
    <property type="entry name" value="MFS"/>
</dbReference>
<keyword evidence="5" id="KW-0046">Antibiotic resistance</keyword>
<dbReference type="Pfam" id="PF07690">
    <property type="entry name" value="MFS_1"/>
    <property type="match status" value="1"/>
</dbReference>
<feature type="transmembrane region" description="Helical" evidence="7">
    <location>
        <begin position="407"/>
        <end position="425"/>
    </location>
</feature>
<dbReference type="EMBL" id="BAAAXZ010000110">
    <property type="protein sequence ID" value="GAA2931193.1"/>
    <property type="molecule type" value="Genomic_DNA"/>
</dbReference>
<feature type="transmembrane region" description="Helical" evidence="7">
    <location>
        <begin position="267"/>
        <end position="287"/>
    </location>
</feature>
<organism evidence="9 10">
    <name type="scientific">Streptomyces thioluteus</name>
    <dbReference type="NCBI Taxonomy" id="66431"/>
    <lineage>
        <taxon>Bacteria</taxon>
        <taxon>Bacillati</taxon>
        <taxon>Actinomycetota</taxon>
        <taxon>Actinomycetes</taxon>
        <taxon>Kitasatosporales</taxon>
        <taxon>Streptomycetaceae</taxon>
        <taxon>Streptomyces</taxon>
    </lineage>
</organism>
<dbReference type="SUPFAM" id="SSF103473">
    <property type="entry name" value="MFS general substrate transporter"/>
    <property type="match status" value="1"/>
</dbReference>
<comment type="caution">
    <text evidence="9">The sequence shown here is derived from an EMBL/GenBank/DDBJ whole genome shotgun (WGS) entry which is preliminary data.</text>
</comment>
<dbReference type="PANTHER" id="PTHR42718">
    <property type="entry name" value="MAJOR FACILITATOR SUPERFAMILY MULTIDRUG TRANSPORTER MFSC"/>
    <property type="match status" value="1"/>
</dbReference>
<dbReference type="Proteomes" id="UP001501102">
    <property type="component" value="Unassembled WGS sequence"/>
</dbReference>
<feature type="transmembrane region" description="Helical" evidence="7">
    <location>
        <begin position="357"/>
        <end position="378"/>
    </location>
</feature>
<evidence type="ECO:0000259" key="8">
    <source>
        <dbReference type="PROSITE" id="PS50850"/>
    </source>
</evidence>
<feature type="compositionally biased region" description="Polar residues" evidence="6">
    <location>
        <begin position="492"/>
        <end position="507"/>
    </location>
</feature>
<evidence type="ECO:0000313" key="10">
    <source>
        <dbReference type="Proteomes" id="UP001501102"/>
    </source>
</evidence>
<keyword evidence="2 7" id="KW-0812">Transmembrane</keyword>
<feature type="transmembrane region" description="Helical" evidence="7">
    <location>
        <begin position="168"/>
        <end position="188"/>
    </location>
</feature>
<feature type="transmembrane region" description="Helical" evidence="7">
    <location>
        <begin position="332"/>
        <end position="351"/>
    </location>
</feature>
<dbReference type="RefSeq" id="WP_344963589.1">
    <property type="nucleotide sequence ID" value="NZ_BAAAXZ010000110.1"/>
</dbReference>
<protein>
    <submittedName>
        <fullName evidence="9">MFS transporter</fullName>
    </submittedName>
</protein>
<feature type="region of interest" description="Disordered" evidence="6">
    <location>
        <begin position="482"/>
        <end position="507"/>
    </location>
</feature>
<dbReference type="PROSITE" id="PS50850">
    <property type="entry name" value="MFS"/>
    <property type="match status" value="1"/>
</dbReference>
<feature type="transmembrane region" description="Helical" evidence="7">
    <location>
        <begin position="458"/>
        <end position="479"/>
    </location>
</feature>
<feature type="transmembrane region" description="Helical" evidence="7">
    <location>
        <begin position="51"/>
        <end position="71"/>
    </location>
</feature>
<evidence type="ECO:0000256" key="5">
    <source>
        <dbReference type="ARBA" id="ARBA00023251"/>
    </source>
</evidence>
<feature type="transmembrane region" description="Helical" evidence="7">
    <location>
        <begin position="83"/>
        <end position="103"/>
    </location>
</feature>
<keyword evidence="3 7" id="KW-1133">Transmembrane helix</keyword>
<sequence>MNETAAPRSRPSATLGLVLLGMLTLAMSMSGTTVALPDIGADLGASGAPLQWVITGYFLTASSFMLVAGSLADTFGRRRVYRVGAALFTAGLALSATASDVLLLDAARILAGLGASGVMAGGGALLASTFEGAARTRAFASLGTVGGIGLAAGPTLSGALVGTLGWRAAFLVFAVVGAVLLAGTLFVAESRAAARPRLDVVGAVTFIAALGLLMAGVTQGPQNGWSHPLVLGAFGGGALLLVTFGVLQRRSAHPVLDLALVRDRRYLAWTLAGLTGAVGFAGTLTYLPTYFQGVDGASSGEAGTTMLLLTAPVLFMPLIGARLVNRGVPGRLVIAVAMGLVAAGNAWLTVLTPGAGVGLLAGPLLTIGAGTGLANGIIDAQAMNSVAPGREGTAAGFLNTVRGGGQAMMIAALGAGLLSLLQARLGAGDLAGRVVSGHLDGADHAYLAGEFTGAWHTVSWTIAGIMTVVAVTVVVLLRAPRGDKKPQPRPLTVSSGSARTGNAASPR</sequence>